<reference evidence="7 8" key="1">
    <citation type="submission" date="2020-08" db="EMBL/GenBank/DDBJ databases">
        <title>Sequencing the genomes of 1000 actinobacteria strains.</title>
        <authorList>
            <person name="Klenk H.-P."/>
        </authorList>
    </citation>
    <scope>NUCLEOTIDE SEQUENCE [LARGE SCALE GENOMIC DNA]</scope>
    <source>
        <strain evidence="7 8">DSM 45084</strain>
    </source>
</reference>
<comment type="caution">
    <text evidence="7">The sequence shown here is derived from an EMBL/GenBank/DDBJ whole genome shotgun (WGS) entry which is preliminary data.</text>
</comment>
<dbReference type="GO" id="GO:0006633">
    <property type="term" value="P:fatty acid biosynthetic process"/>
    <property type="evidence" value="ECO:0007669"/>
    <property type="project" value="TreeGrafter"/>
</dbReference>
<keyword evidence="2 7" id="KW-0436">Ligase</keyword>
<dbReference type="Pfam" id="PF13193">
    <property type="entry name" value="AMP-binding_C"/>
    <property type="match status" value="1"/>
</dbReference>
<dbReference type="InterPro" id="IPR045851">
    <property type="entry name" value="AMP-bd_C_sf"/>
</dbReference>
<dbReference type="EMBL" id="JACHJS010000001">
    <property type="protein sequence ID" value="MBB4964755.1"/>
    <property type="molecule type" value="Genomic_DNA"/>
</dbReference>
<dbReference type="AlphaFoldDB" id="A0A7W7T3P1"/>
<dbReference type="Gene3D" id="3.30.300.30">
    <property type="match status" value="1"/>
</dbReference>
<dbReference type="PANTHER" id="PTHR43605">
    <property type="entry name" value="ACYL-COENZYME A SYNTHETASE"/>
    <property type="match status" value="1"/>
</dbReference>
<gene>
    <name evidence="7" type="ORF">F4559_002114</name>
</gene>
<dbReference type="GO" id="GO:0003987">
    <property type="term" value="F:acetate-CoA ligase activity"/>
    <property type="evidence" value="ECO:0007669"/>
    <property type="project" value="UniProtKB-EC"/>
</dbReference>
<dbReference type="InterPro" id="IPR000873">
    <property type="entry name" value="AMP-dep_synth/lig_dom"/>
</dbReference>
<organism evidence="7 8">
    <name type="scientific">Saccharothrix violaceirubra</name>
    <dbReference type="NCBI Taxonomy" id="413306"/>
    <lineage>
        <taxon>Bacteria</taxon>
        <taxon>Bacillati</taxon>
        <taxon>Actinomycetota</taxon>
        <taxon>Actinomycetes</taxon>
        <taxon>Pseudonocardiales</taxon>
        <taxon>Pseudonocardiaceae</taxon>
        <taxon>Saccharothrix</taxon>
    </lineage>
</organism>
<evidence type="ECO:0000256" key="1">
    <source>
        <dbReference type="ARBA" id="ARBA00006432"/>
    </source>
</evidence>
<dbReference type="GO" id="GO:0006637">
    <property type="term" value="P:acyl-CoA metabolic process"/>
    <property type="evidence" value="ECO:0007669"/>
    <property type="project" value="TreeGrafter"/>
</dbReference>
<dbReference type="GO" id="GO:0015645">
    <property type="term" value="F:fatty acid ligase activity"/>
    <property type="evidence" value="ECO:0007669"/>
    <property type="project" value="TreeGrafter"/>
</dbReference>
<evidence type="ECO:0000313" key="7">
    <source>
        <dbReference type="EMBL" id="MBB4964755.1"/>
    </source>
</evidence>
<sequence length="527" mass="56306">MTAAFRAARDLLLAHGSDLDAARRRFRWPEPATFNWASDWFDVIAAGNTRTALRVVSGGEDVAVSFEDLSRRSARVANWLRALGVRRLDPVLVLLPNRVELWEVLLAAIKLGAVIVPTHTTATRVDVVDRVERAGVRHVVADVSLVDRVGAVPGNRIVVGGAVAGWTPYGLSRTAAGSFTPDGPTPASDPLFRYFTAGTTSWPKMVEHSHASHPVGHLSGMYWTGVRPGDVHLDVSSPGGAWSSFFVPWNAEATVVALTRVRPRPVLDVVRTRGVSTFCASPAVWRGLVARGLGARPPALREATSSGEPLDREVAERVLDAWGLEVRDGYGQTETTAQVGNPPGRPSAGLGRPLPGYDVEVLSPTGSPVRVGEVGELCVSLSPRPVGVMPAAGSAGHHRTGDLVRAAADGSLRFVARDDDMVKSSGRRVSPVELEQVLLRHPAVAEAAVVPSPHRLGDWEPKAFVVKAAGAGPDEEVAASVFTLVRTHLPEEKRVALLGFVPCLPRTSSGKVRRAALRTHCVPLHRP</sequence>
<dbReference type="Pfam" id="PF00501">
    <property type="entry name" value="AMP-binding"/>
    <property type="match status" value="1"/>
</dbReference>
<keyword evidence="8" id="KW-1185">Reference proteome</keyword>
<comment type="similarity">
    <text evidence="1">Belongs to the ATP-dependent AMP-binding enzyme family.</text>
</comment>
<proteinExistence type="inferred from homology"/>
<protein>
    <submittedName>
        <fullName evidence="7">Acetyl-CoA synthetase</fullName>
        <ecNumber evidence="7">6.2.1.1</ecNumber>
    </submittedName>
</protein>
<name>A0A7W7T3P1_9PSEU</name>
<dbReference type="InterPro" id="IPR025110">
    <property type="entry name" value="AMP-bd_C"/>
</dbReference>
<evidence type="ECO:0000259" key="5">
    <source>
        <dbReference type="Pfam" id="PF00501"/>
    </source>
</evidence>
<dbReference type="RefSeq" id="WP_184667984.1">
    <property type="nucleotide sequence ID" value="NZ_BAABAI010000015.1"/>
</dbReference>
<dbReference type="Proteomes" id="UP000542674">
    <property type="component" value="Unassembled WGS sequence"/>
</dbReference>
<accession>A0A7W7T3P1</accession>
<dbReference type="InterPro" id="IPR042099">
    <property type="entry name" value="ANL_N_sf"/>
</dbReference>
<keyword evidence="3" id="KW-0547">Nucleotide-binding</keyword>
<dbReference type="PANTHER" id="PTHR43605:SF10">
    <property type="entry name" value="ACYL-COA SYNTHETASE MEDIUM CHAIN FAMILY MEMBER 3"/>
    <property type="match status" value="1"/>
</dbReference>
<dbReference type="InterPro" id="IPR051087">
    <property type="entry name" value="Mitochondrial_ACSM"/>
</dbReference>
<evidence type="ECO:0000256" key="2">
    <source>
        <dbReference type="ARBA" id="ARBA00022598"/>
    </source>
</evidence>
<feature type="domain" description="AMP-binding enzyme C-terminal" evidence="6">
    <location>
        <begin position="433"/>
        <end position="511"/>
    </location>
</feature>
<evidence type="ECO:0000256" key="3">
    <source>
        <dbReference type="ARBA" id="ARBA00022741"/>
    </source>
</evidence>
<dbReference type="EC" id="6.2.1.1" evidence="7"/>
<dbReference type="GO" id="GO:0005524">
    <property type="term" value="F:ATP binding"/>
    <property type="evidence" value="ECO:0007669"/>
    <property type="project" value="UniProtKB-KW"/>
</dbReference>
<dbReference type="Gene3D" id="3.40.50.12780">
    <property type="entry name" value="N-terminal domain of ligase-like"/>
    <property type="match status" value="1"/>
</dbReference>
<evidence type="ECO:0000313" key="8">
    <source>
        <dbReference type="Proteomes" id="UP000542674"/>
    </source>
</evidence>
<dbReference type="GO" id="GO:0004321">
    <property type="term" value="F:fatty-acyl-CoA synthase activity"/>
    <property type="evidence" value="ECO:0007669"/>
    <property type="project" value="TreeGrafter"/>
</dbReference>
<keyword evidence="4" id="KW-0067">ATP-binding</keyword>
<evidence type="ECO:0000259" key="6">
    <source>
        <dbReference type="Pfam" id="PF13193"/>
    </source>
</evidence>
<evidence type="ECO:0000256" key="4">
    <source>
        <dbReference type="ARBA" id="ARBA00022840"/>
    </source>
</evidence>
<feature type="domain" description="AMP-dependent synthetase/ligase" evidence="5">
    <location>
        <begin position="50"/>
        <end position="380"/>
    </location>
</feature>
<dbReference type="SUPFAM" id="SSF56801">
    <property type="entry name" value="Acetyl-CoA synthetase-like"/>
    <property type="match status" value="1"/>
</dbReference>